<dbReference type="GO" id="GO:0070086">
    <property type="term" value="P:ubiquitin-dependent endocytosis"/>
    <property type="evidence" value="ECO:0007669"/>
    <property type="project" value="TreeGrafter"/>
</dbReference>
<name>A0A8H7UHC8_MORIS</name>
<comment type="caution">
    <text evidence="3">The sequence shown here is derived from an EMBL/GenBank/DDBJ whole genome shotgun (WGS) entry which is preliminary data.</text>
</comment>
<dbReference type="InterPro" id="IPR014752">
    <property type="entry name" value="Arrestin-like_C"/>
</dbReference>
<organism evidence="3 4">
    <name type="scientific">Mortierella isabellina</name>
    <name type="common">Filamentous fungus</name>
    <name type="synonym">Umbelopsis isabellina</name>
    <dbReference type="NCBI Taxonomy" id="91625"/>
    <lineage>
        <taxon>Eukaryota</taxon>
        <taxon>Fungi</taxon>
        <taxon>Fungi incertae sedis</taxon>
        <taxon>Mucoromycota</taxon>
        <taxon>Mucoromycotina</taxon>
        <taxon>Umbelopsidomycetes</taxon>
        <taxon>Umbelopsidales</taxon>
        <taxon>Umbelopsidaceae</taxon>
        <taxon>Umbelopsis</taxon>
    </lineage>
</organism>
<evidence type="ECO:0000313" key="4">
    <source>
        <dbReference type="Proteomes" id="UP000654370"/>
    </source>
</evidence>
<dbReference type="PANTHER" id="PTHR11188">
    <property type="entry name" value="ARRESTIN DOMAIN CONTAINING PROTEIN"/>
    <property type="match status" value="1"/>
</dbReference>
<dbReference type="InterPro" id="IPR014756">
    <property type="entry name" value="Ig_E-set"/>
</dbReference>
<dbReference type="Proteomes" id="UP000654370">
    <property type="component" value="Unassembled WGS sequence"/>
</dbReference>
<feature type="domain" description="Arrestin C-terminal-like" evidence="2">
    <location>
        <begin position="280"/>
        <end position="432"/>
    </location>
</feature>
<dbReference type="InterPro" id="IPR011022">
    <property type="entry name" value="Arrestin_C-like"/>
</dbReference>
<feature type="region of interest" description="Disordered" evidence="1">
    <location>
        <begin position="1"/>
        <end position="30"/>
    </location>
</feature>
<accession>A0A8H7UHC8</accession>
<keyword evidence="4" id="KW-1185">Reference proteome</keyword>
<feature type="compositionally biased region" description="Low complexity" evidence="1">
    <location>
        <begin position="477"/>
        <end position="489"/>
    </location>
</feature>
<dbReference type="AlphaFoldDB" id="A0A8H7UHC8"/>
<proteinExistence type="predicted"/>
<dbReference type="Pfam" id="PF00339">
    <property type="entry name" value="Arrestin_N"/>
    <property type="match status" value="1"/>
</dbReference>
<dbReference type="InterPro" id="IPR011021">
    <property type="entry name" value="Arrestin-like_N"/>
</dbReference>
<dbReference type="GO" id="GO:0005829">
    <property type="term" value="C:cytosol"/>
    <property type="evidence" value="ECO:0007669"/>
    <property type="project" value="TreeGrafter"/>
</dbReference>
<dbReference type="PANTHER" id="PTHR11188:SF17">
    <property type="entry name" value="FI21816P1"/>
    <property type="match status" value="1"/>
</dbReference>
<feature type="region of interest" description="Disordered" evidence="1">
    <location>
        <begin position="476"/>
        <end position="513"/>
    </location>
</feature>
<dbReference type="InterPro" id="IPR050357">
    <property type="entry name" value="Arrestin_domain-protein"/>
</dbReference>
<reference evidence="3" key="1">
    <citation type="submission" date="2020-12" db="EMBL/GenBank/DDBJ databases">
        <title>Metabolic potential, ecology and presence of endohyphal bacteria is reflected in genomic diversity of Mucoromycotina.</title>
        <authorList>
            <person name="Muszewska A."/>
            <person name="Okrasinska A."/>
            <person name="Steczkiewicz K."/>
            <person name="Drgas O."/>
            <person name="Orlowska M."/>
            <person name="Perlinska-Lenart U."/>
            <person name="Aleksandrzak-Piekarczyk T."/>
            <person name="Szatraj K."/>
            <person name="Zielenkiewicz U."/>
            <person name="Pilsyk S."/>
            <person name="Malc E."/>
            <person name="Mieczkowski P."/>
            <person name="Kruszewska J.S."/>
            <person name="Biernat P."/>
            <person name="Pawlowska J."/>
        </authorList>
    </citation>
    <scope>NUCLEOTIDE SEQUENCE</scope>
    <source>
        <strain evidence="3">WA0000067209</strain>
    </source>
</reference>
<dbReference type="EMBL" id="JAEPQZ010000006">
    <property type="protein sequence ID" value="KAG2179903.1"/>
    <property type="molecule type" value="Genomic_DNA"/>
</dbReference>
<dbReference type="SUPFAM" id="SSF81296">
    <property type="entry name" value="E set domains"/>
    <property type="match status" value="1"/>
</dbReference>
<dbReference type="GO" id="GO:0031625">
    <property type="term" value="F:ubiquitin protein ligase binding"/>
    <property type="evidence" value="ECO:0007669"/>
    <property type="project" value="TreeGrafter"/>
</dbReference>
<sequence length="541" mass="59093">MMKVSPTKLAGGQTKSIDSPMSPTGSSLRQDRSYLRRSHIAQPHRRNHNHFFSASLFKQDKDSQSEYHKDDESIAYTGSIVDNEEVSDKLDTVTKHNKLDAQVYFRSPYSVAGASVEGFVDLNCLVDGQVRIGRICVELIGYEEVNDRAKVNTEEAAYNYEFLHQFQKLQDPTDPFPVCDLMTRSTAENDFWSMEKGRAALPFSMALPKDVGSSFNDKSGCIRYVVVANIEFICNAKVRTLCVQKALTVHQNLATFPPDLESLRQTSIVERAAGKVFMGGPGFLSCEARLSKAVWTAGCPLTVSLRIRNATSKKVSNVRLALIRRIKTFCLDQGPSLSAYESGDASAKSLSPISLVRQTIAETSLSRASWWNGVLRDSESEFMTDITIPVDEHTIRDRTIVQVSHVLQVSLSTSLTSEISVELPMIIVNPLSIEPPQQLFEEAALAVRGPLGASIVSRAPGSLACDVSSKSSKLDSAELSATASSSATSPMVESPRSMDMKLPKGSKAKGVMDSNGEPMYADLGWAAANVMAKTKTANAAR</sequence>
<protein>
    <recommendedName>
        <fullName evidence="2">Arrestin C-terminal-like domain-containing protein</fullName>
    </recommendedName>
</protein>
<evidence type="ECO:0000259" key="2">
    <source>
        <dbReference type="SMART" id="SM01017"/>
    </source>
</evidence>
<gene>
    <name evidence="3" type="ORF">INT43_003689</name>
</gene>
<dbReference type="Pfam" id="PF02752">
    <property type="entry name" value="Arrestin_C"/>
    <property type="match status" value="1"/>
</dbReference>
<dbReference type="OrthoDB" id="298939at2759"/>
<feature type="compositionally biased region" description="Polar residues" evidence="1">
    <location>
        <begin position="13"/>
        <end position="28"/>
    </location>
</feature>
<dbReference type="Gene3D" id="2.60.40.640">
    <property type="match status" value="2"/>
</dbReference>
<dbReference type="GO" id="GO:0030674">
    <property type="term" value="F:protein-macromolecule adaptor activity"/>
    <property type="evidence" value="ECO:0007669"/>
    <property type="project" value="TreeGrafter"/>
</dbReference>
<evidence type="ECO:0000256" key="1">
    <source>
        <dbReference type="SAM" id="MobiDB-lite"/>
    </source>
</evidence>
<evidence type="ECO:0000313" key="3">
    <source>
        <dbReference type="EMBL" id="KAG2179903.1"/>
    </source>
</evidence>
<dbReference type="GO" id="GO:0005886">
    <property type="term" value="C:plasma membrane"/>
    <property type="evidence" value="ECO:0007669"/>
    <property type="project" value="TreeGrafter"/>
</dbReference>
<dbReference type="SMART" id="SM01017">
    <property type="entry name" value="Arrestin_C"/>
    <property type="match status" value="1"/>
</dbReference>